<comment type="caution">
    <text evidence="1">The sequence shown here is derived from an EMBL/GenBank/DDBJ whole genome shotgun (WGS) entry which is preliminary data.</text>
</comment>
<evidence type="ECO:0000313" key="3">
    <source>
        <dbReference type="Proteomes" id="UP000324748"/>
    </source>
</evidence>
<dbReference type="AlphaFoldDB" id="A0A5B0N0Y2"/>
<name>A0A5B0N0Y2_PUCGR</name>
<proteinExistence type="predicted"/>
<organism evidence="1 3">
    <name type="scientific">Puccinia graminis f. sp. tritici</name>
    <dbReference type="NCBI Taxonomy" id="56615"/>
    <lineage>
        <taxon>Eukaryota</taxon>
        <taxon>Fungi</taxon>
        <taxon>Dikarya</taxon>
        <taxon>Basidiomycota</taxon>
        <taxon>Pucciniomycotina</taxon>
        <taxon>Pucciniomycetes</taxon>
        <taxon>Pucciniales</taxon>
        <taxon>Pucciniaceae</taxon>
        <taxon>Puccinia</taxon>
    </lineage>
</organism>
<reference evidence="3 4" key="1">
    <citation type="submission" date="2019-05" db="EMBL/GenBank/DDBJ databases">
        <title>Emergence of the Ug99 lineage of the wheat stem rust pathogen through somatic hybridization.</title>
        <authorList>
            <person name="Li F."/>
            <person name="Upadhyaya N.M."/>
            <person name="Sperschneider J."/>
            <person name="Matny O."/>
            <person name="Nguyen-Phuc H."/>
            <person name="Mago R."/>
            <person name="Raley C."/>
            <person name="Miller M.E."/>
            <person name="Silverstein K.A.T."/>
            <person name="Henningsen E."/>
            <person name="Hirsch C.D."/>
            <person name="Visser B."/>
            <person name="Pretorius Z.A."/>
            <person name="Steffenson B.J."/>
            <person name="Schwessinger B."/>
            <person name="Dodds P.N."/>
            <person name="Figueroa M."/>
        </authorList>
    </citation>
    <scope>NUCLEOTIDE SEQUENCE [LARGE SCALE GENOMIC DNA]</scope>
    <source>
        <strain evidence="1">21-0</strain>
        <strain evidence="2 4">Ug99</strain>
    </source>
</reference>
<accession>A0A5B0N0Y2</accession>
<dbReference type="EMBL" id="VSWC01000119">
    <property type="protein sequence ID" value="KAA1082901.1"/>
    <property type="molecule type" value="Genomic_DNA"/>
</dbReference>
<dbReference type="Proteomes" id="UP000325313">
    <property type="component" value="Unassembled WGS sequence"/>
</dbReference>
<protein>
    <submittedName>
        <fullName evidence="1">Uncharacterized protein</fullName>
    </submittedName>
</protein>
<dbReference type="Proteomes" id="UP000324748">
    <property type="component" value="Unassembled WGS sequence"/>
</dbReference>
<evidence type="ECO:0000313" key="1">
    <source>
        <dbReference type="EMBL" id="KAA1082901.1"/>
    </source>
</evidence>
<keyword evidence="3" id="KW-1185">Reference proteome</keyword>
<dbReference type="EMBL" id="VDEP01000205">
    <property type="protein sequence ID" value="KAA1124162.1"/>
    <property type="molecule type" value="Genomic_DNA"/>
</dbReference>
<evidence type="ECO:0000313" key="4">
    <source>
        <dbReference type="Proteomes" id="UP000325313"/>
    </source>
</evidence>
<sequence length="124" mass="13981">MKGTIPFQLGAYYMKPESIRTLIKNEVDRTDSAVVFFSLAIAEFSWRHLPASDNSGACKLQTHDHQLFRLGLLCRLVAPVHAFFPSAPRPANRTCSSRSPIVYLMDWLLSGNRPGNLMPMDRNC</sequence>
<evidence type="ECO:0000313" key="2">
    <source>
        <dbReference type="EMBL" id="KAA1124162.1"/>
    </source>
</evidence>
<gene>
    <name evidence="1" type="ORF">PGT21_019839</name>
    <name evidence="2" type="ORF">PGTUg99_030632</name>
</gene>